<evidence type="ECO:0000313" key="4">
    <source>
        <dbReference type="EMBL" id="MPM76485.1"/>
    </source>
</evidence>
<keyword evidence="2" id="KW-1278">Translocase</keyword>
<feature type="domain" description="ABC transporter" evidence="3">
    <location>
        <begin position="3"/>
        <end position="90"/>
    </location>
</feature>
<dbReference type="InterPro" id="IPR017871">
    <property type="entry name" value="ABC_transporter-like_CS"/>
</dbReference>
<organism evidence="4">
    <name type="scientific">bioreactor metagenome</name>
    <dbReference type="NCBI Taxonomy" id="1076179"/>
    <lineage>
        <taxon>unclassified sequences</taxon>
        <taxon>metagenomes</taxon>
        <taxon>ecological metagenomes</taxon>
    </lineage>
</organism>
<evidence type="ECO:0000256" key="1">
    <source>
        <dbReference type="ARBA" id="ARBA00022448"/>
    </source>
</evidence>
<comment type="caution">
    <text evidence="4">The sequence shown here is derived from an EMBL/GenBank/DDBJ whole genome shotgun (WGS) entry which is preliminary data.</text>
</comment>
<evidence type="ECO:0000259" key="3">
    <source>
        <dbReference type="Pfam" id="PF00005"/>
    </source>
</evidence>
<dbReference type="AlphaFoldDB" id="A0A645CHS4"/>
<keyword evidence="4" id="KW-0067">ATP-binding</keyword>
<dbReference type="SUPFAM" id="SSF52540">
    <property type="entry name" value="P-loop containing nucleoside triphosphate hydrolases"/>
    <property type="match status" value="1"/>
</dbReference>
<dbReference type="PANTHER" id="PTHR42794">
    <property type="entry name" value="HEMIN IMPORT ATP-BINDING PROTEIN HMUV"/>
    <property type="match status" value="1"/>
</dbReference>
<sequence length="197" mass="21907">MAYLQQHVDVSFGYTGKELVMAGRYPYLEWWQGESADDETIVRQCMEYTGVWDLADTSVEQVSGGQKQRILLAKVLAQKTPILFLDEPTTGLDIVYQEEIFRFCETLCKAGKTVIMVAHELNLAAKFCNRLLLVANGGILADGSPEEVLDAGHLSIAYNVPVKVIKNPNSGGIEITTLPSRAEEERKELLIKVICEN</sequence>
<dbReference type="PANTHER" id="PTHR42794:SF1">
    <property type="entry name" value="HEMIN IMPORT ATP-BINDING PROTEIN HMUV"/>
    <property type="match status" value="1"/>
</dbReference>
<dbReference type="GO" id="GO:0016887">
    <property type="term" value="F:ATP hydrolysis activity"/>
    <property type="evidence" value="ECO:0007669"/>
    <property type="project" value="InterPro"/>
</dbReference>
<dbReference type="PROSITE" id="PS00211">
    <property type="entry name" value="ABC_TRANSPORTER_1"/>
    <property type="match status" value="1"/>
</dbReference>
<gene>
    <name evidence="4" type="primary">fecE_15</name>
    <name evidence="4" type="ORF">SDC9_123483</name>
</gene>
<protein>
    <submittedName>
        <fullName evidence="4">Fe(3+) dicitrate transport ATP-binding protein FecE</fullName>
    </submittedName>
</protein>
<dbReference type="Gene3D" id="3.40.50.300">
    <property type="entry name" value="P-loop containing nucleotide triphosphate hydrolases"/>
    <property type="match status" value="1"/>
</dbReference>
<dbReference type="InterPro" id="IPR003439">
    <property type="entry name" value="ABC_transporter-like_ATP-bd"/>
</dbReference>
<dbReference type="Pfam" id="PF00005">
    <property type="entry name" value="ABC_tran"/>
    <property type="match status" value="1"/>
</dbReference>
<reference evidence="4" key="1">
    <citation type="submission" date="2019-08" db="EMBL/GenBank/DDBJ databases">
        <authorList>
            <person name="Kucharzyk K."/>
            <person name="Murdoch R.W."/>
            <person name="Higgins S."/>
            <person name="Loffler F."/>
        </authorList>
    </citation>
    <scope>NUCLEOTIDE SEQUENCE</scope>
</reference>
<keyword evidence="4" id="KW-0547">Nucleotide-binding</keyword>
<proteinExistence type="predicted"/>
<accession>A0A645CHS4</accession>
<evidence type="ECO:0000256" key="2">
    <source>
        <dbReference type="ARBA" id="ARBA00022967"/>
    </source>
</evidence>
<dbReference type="GO" id="GO:0005524">
    <property type="term" value="F:ATP binding"/>
    <property type="evidence" value="ECO:0007669"/>
    <property type="project" value="UniProtKB-KW"/>
</dbReference>
<dbReference type="InterPro" id="IPR027417">
    <property type="entry name" value="P-loop_NTPase"/>
</dbReference>
<keyword evidence="1" id="KW-0813">Transport</keyword>
<dbReference type="EMBL" id="VSSQ01027309">
    <property type="protein sequence ID" value="MPM76485.1"/>
    <property type="molecule type" value="Genomic_DNA"/>
</dbReference>
<name>A0A645CHS4_9ZZZZ</name>